<evidence type="ECO:0000313" key="1">
    <source>
        <dbReference type="EMBL" id="EWM29243.1"/>
    </source>
</evidence>
<gene>
    <name evidence="1" type="ORF">Naga_100119g12</name>
</gene>
<reference evidence="1 2" key="1">
    <citation type="journal article" date="2014" name="Mol. Plant">
        <title>Chromosome Scale Genome Assembly and Transcriptome Profiling of Nannochloropsis gaditana in Nitrogen Depletion.</title>
        <authorList>
            <person name="Corteggiani Carpinelli E."/>
            <person name="Telatin A."/>
            <person name="Vitulo N."/>
            <person name="Forcato C."/>
            <person name="D'Angelo M."/>
            <person name="Schiavon R."/>
            <person name="Vezzi A."/>
            <person name="Giacometti G.M."/>
            <person name="Morosinotto T."/>
            <person name="Valle G."/>
        </authorList>
    </citation>
    <scope>NUCLEOTIDE SEQUENCE [LARGE SCALE GENOMIC DNA]</scope>
    <source>
        <strain evidence="1 2">B-31</strain>
    </source>
</reference>
<accession>W7U0F8</accession>
<sequence>MTTVRSAKKAQDTVLIATRIHGRETTAALSFDSAKLRDFLHNTVAYADAVAVAVEVADPFHPRLLVAAQDVVKEFKGCRINVLPVTPWGHFVPALNAALSFAMQEDFSYILYLSLEMDLTPMAFRALLDNFDPAEDLVVGAALEGHHFRPGRQPLTGATAPWNTCALWSVSKLSLTGFLAVSEGLASDKGMGGVEEVAVICLAQQCLQPRPSVSLSSIFRWNLKPSESVHSKRNAAGMRAKLLHLQGQISWKVDWSDPARQEWHRKKMESKLTRAGSQLRALGLAHPTHEASAATAVVWHLEVPHVLTESPVVT</sequence>
<keyword evidence="2" id="KW-1185">Reference proteome</keyword>
<protein>
    <submittedName>
        <fullName evidence="1">Uncharacterized protein</fullName>
    </submittedName>
</protein>
<evidence type="ECO:0000313" key="2">
    <source>
        <dbReference type="Proteomes" id="UP000019335"/>
    </source>
</evidence>
<dbReference type="OrthoDB" id="9973624at2759"/>
<dbReference type="Proteomes" id="UP000019335">
    <property type="component" value="Chromosome 3"/>
</dbReference>
<organism evidence="1 2">
    <name type="scientific">Nannochloropsis gaditana</name>
    <dbReference type="NCBI Taxonomy" id="72520"/>
    <lineage>
        <taxon>Eukaryota</taxon>
        <taxon>Sar</taxon>
        <taxon>Stramenopiles</taxon>
        <taxon>Ochrophyta</taxon>
        <taxon>Eustigmatophyceae</taxon>
        <taxon>Eustigmatales</taxon>
        <taxon>Monodopsidaceae</taxon>
        <taxon>Nannochloropsis</taxon>
    </lineage>
</organism>
<dbReference type="EMBL" id="AZIL01000175">
    <property type="protein sequence ID" value="EWM29243.1"/>
    <property type="molecule type" value="Genomic_DNA"/>
</dbReference>
<proteinExistence type="predicted"/>
<comment type="caution">
    <text evidence="1">The sequence shown here is derived from an EMBL/GenBank/DDBJ whole genome shotgun (WGS) entry which is preliminary data.</text>
</comment>
<dbReference type="AlphaFoldDB" id="W7U0F8"/>
<name>W7U0F8_9STRA</name>